<evidence type="ECO:0000256" key="4">
    <source>
        <dbReference type="ARBA" id="ARBA00022801"/>
    </source>
</evidence>
<keyword evidence="3 5" id="KW-0479">Metal-binding</keyword>
<dbReference type="RefSeq" id="WP_208341770.1">
    <property type="nucleotide sequence ID" value="NZ_CAWQFN010000026.1"/>
</dbReference>
<dbReference type="InterPro" id="IPR039018">
    <property type="entry name" value="VapC20-like"/>
</dbReference>
<dbReference type="GO" id="GO:0004521">
    <property type="term" value="F:RNA endonuclease activity"/>
    <property type="evidence" value="ECO:0007669"/>
    <property type="project" value="InterPro"/>
</dbReference>
<comment type="function">
    <text evidence="5">Toxic component of a toxin-antitoxin (TA) system. An RNase.</text>
</comment>
<keyword evidence="8" id="KW-1185">Reference proteome</keyword>
<evidence type="ECO:0000256" key="2">
    <source>
        <dbReference type="ARBA" id="ARBA00022722"/>
    </source>
</evidence>
<dbReference type="Pfam" id="PF01850">
    <property type="entry name" value="PIN"/>
    <property type="match status" value="1"/>
</dbReference>
<dbReference type="InterPro" id="IPR029060">
    <property type="entry name" value="PIN-like_dom_sf"/>
</dbReference>
<dbReference type="GO" id="GO:0016787">
    <property type="term" value="F:hydrolase activity"/>
    <property type="evidence" value="ECO:0007669"/>
    <property type="project" value="UniProtKB-KW"/>
</dbReference>
<dbReference type="PANTHER" id="PTHR42188:SF1">
    <property type="entry name" value="23S RRNA-SPECIFIC ENDONUCLEASE VAPC20"/>
    <property type="match status" value="1"/>
</dbReference>
<evidence type="ECO:0000259" key="6">
    <source>
        <dbReference type="Pfam" id="PF01850"/>
    </source>
</evidence>
<dbReference type="InterPro" id="IPR002716">
    <property type="entry name" value="PIN_dom"/>
</dbReference>
<sequence>MERRIIADTSGIIALLDKDEQHHIAAVEIVRRNNILIPATVLPEVDYITTKYLGERVARAFLEDLVEGSFTYLSVELEDLAQASRIIEQYKDLPLGLVDASLVALVERYRIQRILTLDRRHFGLIQTEKIDYLELLP</sequence>
<comment type="cofactor">
    <cofactor evidence="5">
        <name>Mg(2+)</name>
        <dbReference type="ChEBI" id="CHEBI:18420"/>
    </cofactor>
</comment>
<accession>A0AAP5MCH8</accession>
<evidence type="ECO:0000313" key="8">
    <source>
        <dbReference type="Proteomes" id="UP000667802"/>
    </source>
</evidence>
<dbReference type="Gene3D" id="3.40.50.1010">
    <property type="entry name" value="5'-nuclease"/>
    <property type="match status" value="1"/>
</dbReference>
<dbReference type="PANTHER" id="PTHR42188">
    <property type="entry name" value="23S RRNA-SPECIFIC ENDONUCLEASE VAPC20"/>
    <property type="match status" value="1"/>
</dbReference>
<dbReference type="AlphaFoldDB" id="A0AAP5MCH8"/>
<keyword evidence="1 5" id="KW-1277">Toxin-antitoxin system</keyword>
<name>A0AAP5MCH8_9CYAN</name>
<keyword evidence="4 5" id="KW-0378">Hydrolase</keyword>
<feature type="domain" description="PIN" evidence="6">
    <location>
        <begin position="5"/>
        <end position="120"/>
    </location>
</feature>
<organism evidence="7 8">
    <name type="scientific">Aetokthonos hydrillicola Thurmond2011</name>
    <dbReference type="NCBI Taxonomy" id="2712845"/>
    <lineage>
        <taxon>Bacteria</taxon>
        <taxon>Bacillati</taxon>
        <taxon>Cyanobacteriota</taxon>
        <taxon>Cyanophyceae</taxon>
        <taxon>Nostocales</taxon>
        <taxon>Hapalosiphonaceae</taxon>
        <taxon>Aetokthonos</taxon>
    </lineage>
</organism>
<protein>
    <recommendedName>
        <fullName evidence="5">Ribonuclease VapC</fullName>
        <shortName evidence="5">RNase VapC</shortName>
        <ecNumber evidence="5">3.1.-.-</ecNumber>
    </recommendedName>
    <alternativeName>
        <fullName evidence="5">Toxin VapC</fullName>
    </alternativeName>
</protein>
<dbReference type="GO" id="GO:0016075">
    <property type="term" value="P:rRNA catabolic process"/>
    <property type="evidence" value="ECO:0007669"/>
    <property type="project" value="TreeGrafter"/>
</dbReference>
<evidence type="ECO:0000256" key="3">
    <source>
        <dbReference type="ARBA" id="ARBA00022723"/>
    </source>
</evidence>
<keyword evidence="2 5" id="KW-0540">Nuclease</keyword>
<keyword evidence="5" id="KW-0800">Toxin</keyword>
<comment type="similarity">
    <text evidence="5">Belongs to the PINc/VapC protein family.</text>
</comment>
<dbReference type="InterPro" id="IPR022907">
    <property type="entry name" value="VapC_family"/>
</dbReference>
<dbReference type="HAMAP" id="MF_00265">
    <property type="entry name" value="VapC_Nob1"/>
    <property type="match status" value="1"/>
</dbReference>
<dbReference type="GO" id="GO:0000287">
    <property type="term" value="F:magnesium ion binding"/>
    <property type="evidence" value="ECO:0007669"/>
    <property type="project" value="UniProtKB-UniRule"/>
</dbReference>
<keyword evidence="5" id="KW-0460">Magnesium</keyword>
<comment type="caution">
    <text evidence="7">The sequence shown here is derived from an EMBL/GenBank/DDBJ whole genome shotgun (WGS) entry which is preliminary data.</text>
</comment>
<dbReference type="Proteomes" id="UP000667802">
    <property type="component" value="Unassembled WGS sequence"/>
</dbReference>
<evidence type="ECO:0000256" key="5">
    <source>
        <dbReference type="HAMAP-Rule" id="MF_00265"/>
    </source>
</evidence>
<dbReference type="GO" id="GO:0090729">
    <property type="term" value="F:toxin activity"/>
    <property type="evidence" value="ECO:0007669"/>
    <property type="project" value="UniProtKB-KW"/>
</dbReference>
<proteinExistence type="inferred from homology"/>
<feature type="binding site" evidence="5">
    <location>
        <position position="8"/>
    </location>
    <ligand>
        <name>Mg(2+)</name>
        <dbReference type="ChEBI" id="CHEBI:18420"/>
    </ligand>
</feature>
<dbReference type="EMBL" id="JAALHA020000017">
    <property type="protein sequence ID" value="MDR9898353.1"/>
    <property type="molecule type" value="Genomic_DNA"/>
</dbReference>
<reference evidence="8" key="1">
    <citation type="journal article" date="2021" name="Science">
        <title>Hunting the eagle killer: A cyanobacterial neurotoxin causes vacuolar myelinopathy.</title>
        <authorList>
            <person name="Breinlinger S."/>
            <person name="Phillips T.J."/>
            <person name="Haram B.N."/>
            <person name="Mares J."/>
            <person name="Martinez Yerena J.A."/>
            <person name="Hrouzek P."/>
            <person name="Sobotka R."/>
            <person name="Henderson W.M."/>
            <person name="Schmieder P."/>
            <person name="Williams S.M."/>
            <person name="Lauderdale J.D."/>
            <person name="Wilde H.D."/>
            <person name="Gerrin W."/>
            <person name="Kust A."/>
            <person name="Washington J.W."/>
            <person name="Wagner C."/>
            <person name="Geier B."/>
            <person name="Liebeke M."/>
            <person name="Enke H."/>
            <person name="Niedermeyer T.H.J."/>
            <person name="Wilde S.B."/>
        </authorList>
    </citation>
    <scope>NUCLEOTIDE SEQUENCE [LARGE SCALE GENOMIC DNA]</scope>
    <source>
        <strain evidence="8">Thurmond2011</strain>
    </source>
</reference>
<gene>
    <name evidence="5" type="primary">vapC</name>
    <name evidence="7" type="ORF">G7B40_027890</name>
</gene>
<evidence type="ECO:0000256" key="1">
    <source>
        <dbReference type="ARBA" id="ARBA00022649"/>
    </source>
</evidence>
<dbReference type="SUPFAM" id="SSF88723">
    <property type="entry name" value="PIN domain-like"/>
    <property type="match status" value="1"/>
</dbReference>
<evidence type="ECO:0000313" key="7">
    <source>
        <dbReference type="EMBL" id="MDR9898353.1"/>
    </source>
</evidence>
<dbReference type="EC" id="3.1.-.-" evidence="5"/>
<feature type="binding site" evidence="5">
    <location>
        <position position="99"/>
    </location>
    <ligand>
        <name>Mg(2+)</name>
        <dbReference type="ChEBI" id="CHEBI:18420"/>
    </ligand>
</feature>